<comment type="caution">
    <text evidence="2">The sequence shown here is derived from an EMBL/GenBank/DDBJ whole genome shotgun (WGS) entry which is preliminary data.</text>
</comment>
<name>A0A426XTE6_ENSVE</name>
<protein>
    <submittedName>
        <fullName evidence="2">Uncharacterized protein</fullName>
    </submittedName>
</protein>
<dbReference type="AlphaFoldDB" id="A0A426XTE6"/>
<feature type="region of interest" description="Disordered" evidence="1">
    <location>
        <begin position="62"/>
        <end position="116"/>
    </location>
</feature>
<accession>A0A426XTE6</accession>
<feature type="compositionally biased region" description="Polar residues" evidence="1">
    <location>
        <begin position="62"/>
        <end position="75"/>
    </location>
</feature>
<reference evidence="2 3" key="1">
    <citation type="journal article" date="2014" name="Agronomy (Basel)">
        <title>A Draft Genome Sequence for Ensete ventricosum, the Drought-Tolerant Tree Against Hunger.</title>
        <authorList>
            <person name="Harrison J."/>
            <person name="Moore K.A."/>
            <person name="Paszkiewicz K."/>
            <person name="Jones T."/>
            <person name="Grant M."/>
            <person name="Ambacheew D."/>
            <person name="Muzemil S."/>
            <person name="Studholme D.J."/>
        </authorList>
    </citation>
    <scope>NUCLEOTIDE SEQUENCE [LARGE SCALE GENOMIC DNA]</scope>
</reference>
<evidence type="ECO:0000313" key="2">
    <source>
        <dbReference type="EMBL" id="RRT42760.1"/>
    </source>
</evidence>
<evidence type="ECO:0000256" key="1">
    <source>
        <dbReference type="SAM" id="MobiDB-lite"/>
    </source>
</evidence>
<gene>
    <name evidence="2" type="ORF">B296_00053131</name>
</gene>
<organism evidence="2 3">
    <name type="scientific">Ensete ventricosum</name>
    <name type="common">Abyssinian banana</name>
    <name type="synonym">Musa ensete</name>
    <dbReference type="NCBI Taxonomy" id="4639"/>
    <lineage>
        <taxon>Eukaryota</taxon>
        <taxon>Viridiplantae</taxon>
        <taxon>Streptophyta</taxon>
        <taxon>Embryophyta</taxon>
        <taxon>Tracheophyta</taxon>
        <taxon>Spermatophyta</taxon>
        <taxon>Magnoliopsida</taxon>
        <taxon>Liliopsida</taxon>
        <taxon>Zingiberales</taxon>
        <taxon>Musaceae</taxon>
        <taxon>Ensete</taxon>
    </lineage>
</organism>
<proteinExistence type="predicted"/>
<dbReference type="Proteomes" id="UP000287651">
    <property type="component" value="Unassembled WGS sequence"/>
</dbReference>
<sequence>MAGRGRFEPDPLGYTIFLTSFTCYPREFQLVCRDVDMVNLEVLRGIPRVTSEHLGTVPWASTPQEVSNALSSPSKVQEVPTKVVKVLTSRHKSRRKEGSSKSHPSKAREPAGPTKEAAAATVQWLKLMRELCHTPIVYKDEGCHALCMTDLLSRDPDSPMATR</sequence>
<dbReference type="EMBL" id="AMZH03017598">
    <property type="protein sequence ID" value="RRT42760.1"/>
    <property type="molecule type" value="Genomic_DNA"/>
</dbReference>
<evidence type="ECO:0000313" key="3">
    <source>
        <dbReference type="Proteomes" id="UP000287651"/>
    </source>
</evidence>